<comment type="caution">
    <text evidence="1">The sequence shown here is derived from an EMBL/GenBank/DDBJ whole genome shotgun (WGS) entry which is preliminary data.</text>
</comment>
<name>A0A327SWH4_9SPHI</name>
<dbReference type="AlphaFoldDB" id="A0A327SWH4"/>
<accession>A0A327SWH4</accession>
<reference evidence="1 2" key="1">
    <citation type="submission" date="2018-06" db="EMBL/GenBank/DDBJ databases">
        <title>Genomic Encyclopedia of Archaeal and Bacterial Type Strains, Phase II (KMG-II): from individual species to whole genera.</title>
        <authorList>
            <person name="Goeker M."/>
        </authorList>
    </citation>
    <scope>NUCLEOTIDE SEQUENCE [LARGE SCALE GENOMIC DNA]</scope>
    <source>
        <strain evidence="1 2">DSM 14825</strain>
    </source>
</reference>
<organism evidence="1 2">
    <name type="scientific">Pedobacter cryoconitis</name>
    <dbReference type="NCBI Taxonomy" id="188932"/>
    <lineage>
        <taxon>Bacteria</taxon>
        <taxon>Pseudomonadati</taxon>
        <taxon>Bacteroidota</taxon>
        <taxon>Sphingobacteriia</taxon>
        <taxon>Sphingobacteriales</taxon>
        <taxon>Sphingobacteriaceae</taxon>
        <taxon>Pedobacter</taxon>
    </lineage>
</organism>
<gene>
    <name evidence="1" type="ORF">LY11_01419</name>
</gene>
<evidence type="ECO:0000313" key="1">
    <source>
        <dbReference type="EMBL" id="RAJ33371.1"/>
    </source>
</evidence>
<dbReference type="Proteomes" id="UP000249754">
    <property type="component" value="Unassembled WGS sequence"/>
</dbReference>
<protein>
    <submittedName>
        <fullName evidence="1">Uncharacterized protein</fullName>
    </submittedName>
</protein>
<sequence>MQQRKIISKQIEFKAYKIAKIRQFEGWYGTMFCGVGRAELTESGLLCCTGHKKAGQL</sequence>
<dbReference type="EMBL" id="QLLR01000004">
    <property type="protein sequence ID" value="RAJ33371.1"/>
    <property type="molecule type" value="Genomic_DNA"/>
</dbReference>
<proteinExistence type="predicted"/>
<evidence type="ECO:0000313" key="2">
    <source>
        <dbReference type="Proteomes" id="UP000249754"/>
    </source>
</evidence>